<dbReference type="SUPFAM" id="SSF89095">
    <property type="entry name" value="GatB/YqeY motif"/>
    <property type="match status" value="1"/>
</dbReference>
<dbReference type="Proteomes" id="UP000183952">
    <property type="component" value="Unassembled WGS sequence"/>
</dbReference>
<protein>
    <recommendedName>
        <fullName evidence="3">GatB/YqeY domain-containing protein</fullName>
    </recommendedName>
</protein>
<dbReference type="InterPro" id="IPR042184">
    <property type="entry name" value="YqeY/Aim41_N"/>
</dbReference>
<dbReference type="EMBL" id="FRAD01000003">
    <property type="protein sequence ID" value="SHJ45642.1"/>
    <property type="molecule type" value="Genomic_DNA"/>
</dbReference>
<gene>
    <name evidence="1" type="ORF">SAMN02745248_00179</name>
</gene>
<dbReference type="AlphaFoldDB" id="A0A1M6JGD4"/>
<evidence type="ECO:0008006" key="3">
    <source>
        <dbReference type="Google" id="ProtNLM"/>
    </source>
</evidence>
<dbReference type="STRING" id="1121331.SAMN02745248_00179"/>
<dbReference type="InterPro" id="IPR019004">
    <property type="entry name" value="YqeY/Aim41"/>
</dbReference>
<dbReference type="GO" id="GO:0016884">
    <property type="term" value="F:carbon-nitrogen ligase activity, with glutamine as amido-N-donor"/>
    <property type="evidence" value="ECO:0007669"/>
    <property type="project" value="InterPro"/>
</dbReference>
<sequence length="149" mass="16717">MSLRETLQNDWKAAVKNRDKLKASVLSMARSAVLLYEKSGASKEATDDVVLEIIAKEIKQRRETIEEFKNANRTELVKETQDEIEILLNYLPQQLTEVEIKELIARVASEVGANSIKDMGKLMSAVVPKTKGRADGKLVSTLVKDFLNK</sequence>
<proteinExistence type="predicted"/>
<name>A0A1M6JGD4_9CLOT</name>
<dbReference type="Gene3D" id="1.10.10.410">
    <property type="match status" value="1"/>
</dbReference>
<dbReference type="InterPro" id="IPR023168">
    <property type="entry name" value="GatB_Yqey_C_2"/>
</dbReference>
<keyword evidence="2" id="KW-1185">Reference proteome</keyword>
<dbReference type="PANTHER" id="PTHR28055">
    <property type="entry name" value="ALTERED INHERITANCE OF MITOCHONDRIA PROTEIN 41, MITOCHONDRIAL"/>
    <property type="match status" value="1"/>
</dbReference>
<accession>A0A1M6JGD4</accession>
<dbReference type="InterPro" id="IPR003789">
    <property type="entry name" value="Asn/Gln_tRNA_amidoTrase-B-like"/>
</dbReference>
<evidence type="ECO:0000313" key="2">
    <source>
        <dbReference type="Proteomes" id="UP000183952"/>
    </source>
</evidence>
<dbReference type="Gene3D" id="1.10.1510.10">
    <property type="entry name" value="Uncharacterised protein YqeY/AIM41 PF09424, N-terminal domain"/>
    <property type="match status" value="1"/>
</dbReference>
<dbReference type="PANTHER" id="PTHR28055:SF1">
    <property type="entry name" value="ALTERED INHERITANCE OF MITOCHONDRIA PROTEIN 41, MITOCHONDRIAL"/>
    <property type="match status" value="1"/>
</dbReference>
<evidence type="ECO:0000313" key="1">
    <source>
        <dbReference type="EMBL" id="SHJ45642.1"/>
    </source>
</evidence>
<dbReference type="Pfam" id="PF09424">
    <property type="entry name" value="YqeY"/>
    <property type="match status" value="1"/>
</dbReference>
<dbReference type="OrthoDB" id="9794041at2"/>
<dbReference type="RefSeq" id="WP_072901269.1">
    <property type="nucleotide sequence ID" value="NZ_FRAD01000003.1"/>
</dbReference>
<organism evidence="1 2">
    <name type="scientific">Hathewaya proteolytica DSM 3090</name>
    <dbReference type="NCBI Taxonomy" id="1121331"/>
    <lineage>
        <taxon>Bacteria</taxon>
        <taxon>Bacillati</taxon>
        <taxon>Bacillota</taxon>
        <taxon>Clostridia</taxon>
        <taxon>Eubacteriales</taxon>
        <taxon>Clostridiaceae</taxon>
        <taxon>Hathewaya</taxon>
    </lineage>
</organism>
<reference evidence="1 2" key="1">
    <citation type="submission" date="2016-11" db="EMBL/GenBank/DDBJ databases">
        <authorList>
            <person name="Jaros S."/>
            <person name="Januszkiewicz K."/>
            <person name="Wedrychowicz H."/>
        </authorList>
    </citation>
    <scope>NUCLEOTIDE SEQUENCE [LARGE SCALE GENOMIC DNA]</scope>
    <source>
        <strain evidence="1 2">DSM 3090</strain>
    </source>
</reference>